<reference evidence="1 2" key="1">
    <citation type="journal article" date="2022" name="Hortic Res">
        <title>A haplotype resolved chromosomal level avocado genome allows analysis of novel avocado genes.</title>
        <authorList>
            <person name="Nath O."/>
            <person name="Fletcher S.J."/>
            <person name="Hayward A."/>
            <person name="Shaw L.M."/>
            <person name="Masouleh A.K."/>
            <person name="Furtado A."/>
            <person name="Henry R.J."/>
            <person name="Mitter N."/>
        </authorList>
    </citation>
    <scope>NUCLEOTIDE SEQUENCE [LARGE SCALE GENOMIC DNA]</scope>
    <source>
        <strain evidence="2">cv. Hass</strain>
    </source>
</reference>
<name>A0ACC2MII5_PERAE</name>
<sequence>MAKPTFCNYVLLPESMFLQFTVNCGSLQLVFFGQNHWSPSGSLFRSASSTISNMQASAALFSSDLLPGFFSEPGAQYLAPPPLIFFVFFGNTWAKSPDCLL</sequence>
<gene>
    <name evidence="1" type="ORF">MRB53_007213</name>
</gene>
<protein>
    <submittedName>
        <fullName evidence="1">Uncharacterized protein</fullName>
    </submittedName>
</protein>
<accession>A0ACC2MII5</accession>
<organism evidence="1 2">
    <name type="scientific">Persea americana</name>
    <name type="common">Avocado</name>
    <dbReference type="NCBI Taxonomy" id="3435"/>
    <lineage>
        <taxon>Eukaryota</taxon>
        <taxon>Viridiplantae</taxon>
        <taxon>Streptophyta</taxon>
        <taxon>Embryophyta</taxon>
        <taxon>Tracheophyta</taxon>
        <taxon>Spermatophyta</taxon>
        <taxon>Magnoliopsida</taxon>
        <taxon>Magnoliidae</taxon>
        <taxon>Laurales</taxon>
        <taxon>Lauraceae</taxon>
        <taxon>Persea</taxon>
    </lineage>
</organism>
<keyword evidence="2" id="KW-1185">Reference proteome</keyword>
<comment type="caution">
    <text evidence="1">The sequence shown here is derived from an EMBL/GenBank/DDBJ whole genome shotgun (WGS) entry which is preliminary data.</text>
</comment>
<dbReference type="Proteomes" id="UP001234297">
    <property type="component" value="Chromosome 2"/>
</dbReference>
<evidence type="ECO:0000313" key="2">
    <source>
        <dbReference type="Proteomes" id="UP001234297"/>
    </source>
</evidence>
<proteinExistence type="predicted"/>
<evidence type="ECO:0000313" key="1">
    <source>
        <dbReference type="EMBL" id="KAJ8645465.1"/>
    </source>
</evidence>
<dbReference type="EMBL" id="CM056810">
    <property type="protein sequence ID" value="KAJ8645465.1"/>
    <property type="molecule type" value="Genomic_DNA"/>
</dbReference>